<feature type="region of interest" description="Disordered" evidence="1">
    <location>
        <begin position="229"/>
        <end position="269"/>
    </location>
</feature>
<feature type="compositionally biased region" description="Polar residues" evidence="1">
    <location>
        <begin position="253"/>
        <end position="266"/>
    </location>
</feature>
<accession>A0AAV6UDK4</accession>
<feature type="region of interest" description="Disordered" evidence="1">
    <location>
        <begin position="288"/>
        <end position="309"/>
    </location>
</feature>
<reference evidence="2 3" key="1">
    <citation type="journal article" date="2022" name="Nat. Ecol. Evol.">
        <title>A masculinizing supergene underlies an exaggerated male reproductive morph in a spider.</title>
        <authorList>
            <person name="Hendrickx F."/>
            <person name="De Corte Z."/>
            <person name="Sonet G."/>
            <person name="Van Belleghem S.M."/>
            <person name="Kostlbacher S."/>
            <person name="Vangestel C."/>
        </authorList>
    </citation>
    <scope>NUCLEOTIDE SEQUENCE [LARGE SCALE GENOMIC DNA]</scope>
    <source>
        <strain evidence="2">W744_W776</strain>
    </source>
</reference>
<gene>
    <name evidence="2" type="ORF">JTE90_029355</name>
</gene>
<comment type="caution">
    <text evidence="2">The sequence shown here is derived from an EMBL/GenBank/DDBJ whole genome shotgun (WGS) entry which is preliminary data.</text>
</comment>
<feature type="region of interest" description="Disordered" evidence="1">
    <location>
        <begin position="337"/>
        <end position="361"/>
    </location>
</feature>
<keyword evidence="3" id="KW-1185">Reference proteome</keyword>
<sequence length="361" mass="41501">MKSGNMKSCPGSRLYFDHDSSGCVQCSKIKYYYEEFQPLVQQLKKGKEEVKVFGIITFLTTWVKSEKSPGEETLFGLFSKLDMVKDSAPRNTKRSNAKWNKDLKKLVSSCSSNLQMFFKKYHECFYNFTGAKIEDVSGDKIELGLAKMERGHTMTPTSRKETGKTMNKSRKRKASSGQLPTRGSMKRRRLLQENLSKRNELYTDDIFDENIFYSLNNLDDEIQKLPSACTKRPKKSKTSSNSSDYSGMETPTWDFSLSPRASSPTPSEELPYTVDISVEKLKATRRNAEVYQHRRRKKRNDDLKDPKKKNIPVVTAKELGASCSYTIENIYKMENPLKEEEDYDSEEVQDDYGGDFSDNEV</sequence>
<dbReference type="AlphaFoldDB" id="A0AAV6UDK4"/>
<feature type="region of interest" description="Disordered" evidence="1">
    <location>
        <begin position="152"/>
        <end position="184"/>
    </location>
</feature>
<feature type="compositionally biased region" description="Basic and acidic residues" evidence="1">
    <location>
        <begin position="152"/>
        <end position="163"/>
    </location>
</feature>
<name>A0AAV6UDK4_9ARAC</name>
<evidence type="ECO:0000313" key="2">
    <source>
        <dbReference type="EMBL" id="KAG8182284.1"/>
    </source>
</evidence>
<protein>
    <submittedName>
        <fullName evidence="2">Uncharacterized protein</fullName>
    </submittedName>
</protein>
<dbReference type="EMBL" id="JAFNEN010000471">
    <property type="protein sequence ID" value="KAG8182284.1"/>
    <property type="molecule type" value="Genomic_DNA"/>
</dbReference>
<feature type="compositionally biased region" description="Acidic residues" evidence="1">
    <location>
        <begin position="339"/>
        <end position="361"/>
    </location>
</feature>
<organism evidence="2 3">
    <name type="scientific">Oedothorax gibbosus</name>
    <dbReference type="NCBI Taxonomy" id="931172"/>
    <lineage>
        <taxon>Eukaryota</taxon>
        <taxon>Metazoa</taxon>
        <taxon>Ecdysozoa</taxon>
        <taxon>Arthropoda</taxon>
        <taxon>Chelicerata</taxon>
        <taxon>Arachnida</taxon>
        <taxon>Araneae</taxon>
        <taxon>Araneomorphae</taxon>
        <taxon>Entelegynae</taxon>
        <taxon>Araneoidea</taxon>
        <taxon>Linyphiidae</taxon>
        <taxon>Erigoninae</taxon>
        <taxon>Oedothorax</taxon>
    </lineage>
</organism>
<dbReference type="Proteomes" id="UP000827092">
    <property type="component" value="Unassembled WGS sequence"/>
</dbReference>
<proteinExistence type="predicted"/>
<evidence type="ECO:0000256" key="1">
    <source>
        <dbReference type="SAM" id="MobiDB-lite"/>
    </source>
</evidence>
<evidence type="ECO:0000313" key="3">
    <source>
        <dbReference type="Proteomes" id="UP000827092"/>
    </source>
</evidence>